<proteinExistence type="predicted"/>
<name>A0A371QV02_9CREN</name>
<evidence type="ECO:0000313" key="3">
    <source>
        <dbReference type="Proteomes" id="UP000256877"/>
    </source>
</evidence>
<dbReference type="EMBL" id="NMUE01000054">
    <property type="protein sequence ID" value="RFA93824.1"/>
    <property type="molecule type" value="Genomic_DNA"/>
</dbReference>
<dbReference type="AlphaFoldDB" id="A0A371QV02"/>
<accession>A0A371QV02</accession>
<dbReference type="Proteomes" id="UP000256877">
    <property type="component" value="Unassembled WGS sequence"/>
</dbReference>
<reference evidence="3 4" key="1">
    <citation type="submission" date="2017-07" db="EMBL/GenBank/DDBJ databases">
        <title>Draft genome sequence of aerobic hyperthermophilic archaea, Pyrobaculum aerophilum YKB31 and YKB32.</title>
        <authorList>
            <person name="Mochizuki T."/>
            <person name="Berliner A.J."/>
            <person name="Yoshida-Takashima Y."/>
            <person name="Takaki Y."/>
            <person name="Nunoura T."/>
            <person name="Takai K."/>
        </authorList>
    </citation>
    <scope>NUCLEOTIDE SEQUENCE [LARGE SCALE GENOMIC DNA]</scope>
    <source>
        <strain evidence="1 4">YKB31</strain>
        <strain evidence="2 3">YKB32</strain>
    </source>
</reference>
<evidence type="ECO:0000313" key="4">
    <source>
        <dbReference type="Proteomes" id="UP000257123"/>
    </source>
</evidence>
<evidence type="ECO:0000313" key="2">
    <source>
        <dbReference type="EMBL" id="RFA97235.1"/>
    </source>
</evidence>
<protein>
    <submittedName>
        <fullName evidence="1">Uncharacterized protein</fullName>
    </submittedName>
</protein>
<evidence type="ECO:0000313" key="1">
    <source>
        <dbReference type="EMBL" id="RFA93824.1"/>
    </source>
</evidence>
<dbReference type="Proteomes" id="UP000257123">
    <property type="component" value="Unassembled WGS sequence"/>
</dbReference>
<organism evidence="1 4">
    <name type="scientific">Pyrobaculum aerophilum</name>
    <dbReference type="NCBI Taxonomy" id="13773"/>
    <lineage>
        <taxon>Archaea</taxon>
        <taxon>Thermoproteota</taxon>
        <taxon>Thermoprotei</taxon>
        <taxon>Thermoproteales</taxon>
        <taxon>Thermoproteaceae</taxon>
        <taxon>Pyrobaculum</taxon>
    </lineage>
</organism>
<sequence length="59" mass="6768">MSTSSRSHTLKRGKRVVLSERILRLIIEGKIKVIQGKRLKFGKYKIRRRSRGGDNGSKS</sequence>
<dbReference type="EMBL" id="NMUF01000029">
    <property type="protein sequence ID" value="RFA97235.1"/>
    <property type="molecule type" value="Genomic_DNA"/>
</dbReference>
<gene>
    <name evidence="1" type="ORF">CGL51_12180</name>
    <name evidence="2" type="ORF">CGL52_09710</name>
</gene>
<comment type="caution">
    <text evidence="1">The sequence shown here is derived from an EMBL/GenBank/DDBJ whole genome shotgun (WGS) entry which is preliminary data.</text>
</comment>
<dbReference type="RefSeq" id="WP_116421900.1">
    <property type="nucleotide sequence ID" value="NZ_NMUE01000054.1"/>
</dbReference>